<evidence type="ECO:0000313" key="8">
    <source>
        <dbReference type="EMBL" id="RIA37648.1"/>
    </source>
</evidence>
<dbReference type="Proteomes" id="UP000266568">
    <property type="component" value="Unassembled WGS sequence"/>
</dbReference>
<name>A0A397NMP1_9SPHN</name>
<dbReference type="SUPFAM" id="SSF74653">
    <property type="entry name" value="TolA/TonB C-terminal domain"/>
    <property type="match status" value="1"/>
</dbReference>
<dbReference type="EMBL" id="QXDC01000004">
    <property type="protein sequence ID" value="RIA37648.1"/>
    <property type="molecule type" value="Genomic_DNA"/>
</dbReference>
<accession>A0A397NMP1</accession>
<dbReference type="InterPro" id="IPR037682">
    <property type="entry name" value="TonB_C"/>
</dbReference>
<comment type="caution">
    <text evidence="8">The sequence shown here is derived from an EMBL/GenBank/DDBJ whole genome shotgun (WGS) entry which is preliminary data.</text>
</comment>
<evidence type="ECO:0000256" key="3">
    <source>
        <dbReference type="ARBA" id="ARBA00022989"/>
    </source>
</evidence>
<evidence type="ECO:0000259" key="7">
    <source>
        <dbReference type="PROSITE" id="PS52015"/>
    </source>
</evidence>
<feature type="region of interest" description="Disordered" evidence="5">
    <location>
        <begin position="52"/>
        <end position="95"/>
    </location>
</feature>
<dbReference type="OrthoDB" id="7390536at2"/>
<feature type="compositionally biased region" description="Pro residues" evidence="5">
    <location>
        <begin position="52"/>
        <end position="63"/>
    </location>
</feature>
<evidence type="ECO:0000256" key="2">
    <source>
        <dbReference type="ARBA" id="ARBA00022692"/>
    </source>
</evidence>
<dbReference type="Pfam" id="PF03544">
    <property type="entry name" value="TonB_C"/>
    <property type="match status" value="1"/>
</dbReference>
<evidence type="ECO:0000313" key="9">
    <source>
        <dbReference type="Proteomes" id="UP000266568"/>
    </source>
</evidence>
<evidence type="ECO:0000256" key="6">
    <source>
        <dbReference type="SAM" id="Phobius"/>
    </source>
</evidence>
<protein>
    <submittedName>
        <fullName evidence="8">Outer membrane transport energization protein TonB</fullName>
    </submittedName>
</protein>
<reference evidence="8 9" key="1">
    <citation type="submission" date="2018-08" db="EMBL/GenBank/DDBJ databases">
        <title>Genomic Encyclopedia of Type Strains, Phase IV (KMG-IV): sequencing the most valuable type-strain genomes for metagenomic binning, comparative biology and taxonomic classification.</title>
        <authorList>
            <person name="Goeker M."/>
        </authorList>
    </citation>
    <scope>NUCLEOTIDE SEQUENCE [LARGE SCALE GENOMIC DNA]</scope>
    <source>
        <strain evidence="8 9">DSM 25527</strain>
    </source>
</reference>
<dbReference type="RefSeq" id="WP_119036927.1">
    <property type="nucleotide sequence ID" value="NZ_QXDC01000004.1"/>
</dbReference>
<gene>
    <name evidence="8" type="ORF">DFR49_3535</name>
</gene>
<dbReference type="GO" id="GO:0055085">
    <property type="term" value="P:transmembrane transport"/>
    <property type="evidence" value="ECO:0007669"/>
    <property type="project" value="InterPro"/>
</dbReference>
<feature type="compositionally biased region" description="Gly residues" evidence="5">
    <location>
        <begin position="128"/>
        <end position="152"/>
    </location>
</feature>
<sequence length="258" mass="26334">MAVAEPSTRTRLSSAGLSAAIVALAGYALVTGLNVPFPRVVDSTLKVFGVAPPPPPPPPPPPEKVTIQPRLSPKAEGKAAPPNITSRATPVAAPTPIIPLPVPPVVVTSIKPFEGPDPTQGNADIRGPGTGAGGIGDGTGSGGRGDGGGAGGNSPPRHTGGRIRNSDYPASAGAAGAGGVVSVEYYVLPSGRVSNCHITHSSGNQALDETTCRLITERYRYEPSRTADGTPVRSIIVADHEWIIDDSMLKALRKEADR</sequence>
<dbReference type="Gene3D" id="3.30.1150.10">
    <property type="match status" value="1"/>
</dbReference>
<keyword evidence="2 6" id="KW-0812">Transmembrane</keyword>
<proteinExistence type="predicted"/>
<keyword evidence="3 6" id="KW-1133">Transmembrane helix</keyword>
<evidence type="ECO:0000256" key="4">
    <source>
        <dbReference type="ARBA" id="ARBA00023136"/>
    </source>
</evidence>
<dbReference type="InterPro" id="IPR006260">
    <property type="entry name" value="TonB/TolA_C"/>
</dbReference>
<evidence type="ECO:0000256" key="1">
    <source>
        <dbReference type="ARBA" id="ARBA00004167"/>
    </source>
</evidence>
<evidence type="ECO:0000256" key="5">
    <source>
        <dbReference type="SAM" id="MobiDB-lite"/>
    </source>
</evidence>
<feature type="region of interest" description="Disordered" evidence="5">
    <location>
        <begin position="109"/>
        <end position="174"/>
    </location>
</feature>
<comment type="subcellular location">
    <subcellularLocation>
        <location evidence="1">Membrane</location>
        <topology evidence="1">Single-pass membrane protein</topology>
    </subcellularLocation>
</comment>
<dbReference type="PROSITE" id="PS52015">
    <property type="entry name" value="TONB_CTD"/>
    <property type="match status" value="1"/>
</dbReference>
<dbReference type="AlphaFoldDB" id="A0A397NMP1"/>
<dbReference type="GO" id="GO:0016020">
    <property type="term" value="C:membrane"/>
    <property type="evidence" value="ECO:0007669"/>
    <property type="project" value="UniProtKB-SubCell"/>
</dbReference>
<keyword evidence="4 6" id="KW-0472">Membrane</keyword>
<feature type="transmembrane region" description="Helical" evidence="6">
    <location>
        <begin position="12"/>
        <end position="30"/>
    </location>
</feature>
<keyword evidence="9" id="KW-1185">Reference proteome</keyword>
<dbReference type="NCBIfam" id="TIGR01352">
    <property type="entry name" value="tonB_Cterm"/>
    <property type="match status" value="1"/>
</dbReference>
<feature type="domain" description="TonB C-terminal" evidence="7">
    <location>
        <begin position="153"/>
        <end position="245"/>
    </location>
</feature>
<organism evidence="8 9">
    <name type="scientific">Hephaestia caeni</name>
    <dbReference type="NCBI Taxonomy" id="645617"/>
    <lineage>
        <taxon>Bacteria</taxon>
        <taxon>Pseudomonadati</taxon>
        <taxon>Pseudomonadota</taxon>
        <taxon>Alphaproteobacteria</taxon>
        <taxon>Sphingomonadales</taxon>
        <taxon>Sphingomonadaceae</taxon>
        <taxon>Hephaestia</taxon>
    </lineage>
</organism>